<protein>
    <submittedName>
        <fullName evidence="1">Uncharacterized protein</fullName>
    </submittedName>
</protein>
<reference evidence="1 2" key="1">
    <citation type="submission" date="2024-04" db="EMBL/GenBank/DDBJ databases">
        <authorList>
            <person name="Waldvogel A.-M."/>
            <person name="Schoenle A."/>
        </authorList>
    </citation>
    <scope>NUCLEOTIDE SEQUENCE [LARGE SCALE GENOMIC DNA]</scope>
</reference>
<sequence length="124" mass="13185">MDITKACSSFAETRLQSNSAPLVGPTAPDPGPLTPTGGAFVCSWDQSCSQGCFRRTHTEAMTVHVRARQDLAGPGWTRQDPAGPWPLCGENGPEAVYQGLGWGPANMSQRRDKRLAALQDSGSV</sequence>
<keyword evidence="2" id="KW-1185">Reference proteome</keyword>
<proteinExistence type="predicted"/>
<dbReference type="EMBL" id="OZ035827">
    <property type="protein sequence ID" value="CAL1607464.1"/>
    <property type="molecule type" value="Genomic_DNA"/>
</dbReference>
<evidence type="ECO:0000313" key="2">
    <source>
        <dbReference type="Proteomes" id="UP001497482"/>
    </source>
</evidence>
<name>A0AAV2M2C4_KNICA</name>
<dbReference type="Proteomes" id="UP001497482">
    <property type="component" value="Chromosome 5"/>
</dbReference>
<organism evidence="1 2">
    <name type="scientific">Knipowitschia caucasica</name>
    <name type="common">Caucasian dwarf goby</name>
    <name type="synonym">Pomatoschistus caucasicus</name>
    <dbReference type="NCBI Taxonomy" id="637954"/>
    <lineage>
        <taxon>Eukaryota</taxon>
        <taxon>Metazoa</taxon>
        <taxon>Chordata</taxon>
        <taxon>Craniata</taxon>
        <taxon>Vertebrata</taxon>
        <taxon>Euteleostomi</taxon>
        <taxon>Actinopterygii</taxon>
        <taxon>Neopterygii</taxon>
        <taxon>Teleostei</taxon>
        <taxon>Neoteleostei</taxon>
        <taxon>Acanthomorphata</taxon>
        <taxon>Gobiaria</taxon>
        <taxon>Gobiiformes</taxon>
        <taxon>Gobioidei</taxon>
        <taxon>Gobiidae</taxon>
        <taxon>Gobiinae</taxon>
        <taxon>Knipowitschia</taxon>
    </lineage>
</organism>
<dbReference type="AlphaFoldDB" id="A0AAV2M2C4"/>
<evidence type="ECO:0000313" key="1">
    <source>
        <dbReference type="EMBL" id="CAL1607464.1"/>
    </source>
</evidence>
<gene>
    <name evidence="1" type="ORF">KC01_LOCUS34503</name>
</gene>
<accession>A0AAV2M2C4</accession>